<dbReference type="Proteomes" id="UP000622475">
    <property type="component" value="Unassembled WGS sequence"/>
</dbReference>
<evidence type="ECO:0000256" key="1">
    <source>
        <dbReference type="SAM" id="SignalP"/>
    </source>
</evidence>
<gene>
    <name evidence="2" type="ORF">IRJ16_08145</name>
</gene>
<dbReference type="EMBL" id="JADFFL010000003">
    <property type="protein sequence ID" value="MBE9661853.1"/>
    <property type="molecule type" value="Genomic_DNA"/>
</dbReference>
<proteinExistence type="predicted"/>
<dbReference type="AlphaFoldDB" id="A0A929KXP8"/>
<dbReference type="RefSeq" id="WP_194111062.1">
    <property type="nucleotide sequence ID" value="NZ_JADFFL010000003.1"/>
</dbReference>
<feature type="chain" id="PRO_5037346569" evidence="1">
    <location>
        <begin position="18"/>
        <end position="218"/>
    </location>
</feature>
<keyword evidence="3" id="KW-1185">Reference proteome</keyword>
<name>A0A929KXP8_9SPHI</name>
<reference evidence="2" key="1">
    <citation type="submission" date="2020-10" db="EMBL/GenBank/DDBJ databases">
        <title>Mucilaginibacter mali sp. nov., isolated from rhizosphere soil of apple orchard.</title>
        <authorList>
            <person name="Lee J.-S."/>
            <person name="Kim H.S."/>
            <person name="Kim J.-S."/>
        </authorList>
    </citation>
    <scope>NUCLEOTIDE SEQUENCE</scope>
    <source>
        <strain evidence="2">KCTC 22746</strain>
    </source>
</reference>
<dbReference type="NCBIfam" id="NF033852">
    <property type="entry name" value="fulvocin_rel"/>
    <property type="match status" value="1"/>
</dbReference>
<protein>
    <submittedName>
        <fullName evidence="2">Bacteriocin fulvocin C-related protein</fullName>
    </submittedName>
</protein>
<evidence type="ECO:0000313" key="3">
    <source>
        <dbReference type="Proteomes" id="UP000622475"/>
    </source>
</evidence>
<accession>A0A929KXP8</accession>
<evidence type="ECO:0000313" key="2">
    <source>
        <dbReference type="EMBL" id="MBE9661853.1"/>
    </source>
</evidence>
<feature type="signal peptide" evidence="1">
    <location>
        <begin position="1"/>
        <end position="17"/>
    </location>
</feature>
<organism evidence="2 3">
    <name type="scientific">Mucilaginibacter myungsuensis</name>
    <dbReference type="NCBI Taxonomy" id="649104"/>
    <lineage>
        <taxon>Bacteria</taxon>
        <taxon>Pseudomonadati</taxon>
        <taxon>Bacteroidota</taxon>
        <taxon>Sphingobacteriia</taxon>
        <taxon>Sphingobacteriales</taxon>
        <taxon>Sphingobacteriaceae</taxon>
        <taxon>Mucilaginibacter</taxon>
    </lineage>
</organism>
<sequence length="218" mass="23962">MKKIITLSLLLGTLLFAQCKKDAAVTEAPAATETIKAGSETVTVTQENQLAVQSVFSLPNKKLIKLGFKTLESVEKYLFWIENIRKASAKYTPEQKAVVNEFVAFLRPKHFTDDYKSELLIFSIKWEEKATKVLSTQQLQYLIYDVATSSDLQVNGVDAGGSGTCDCSQSSPFCARGWDPKEGCEPQLTAACSSTDGCGLGWAYRCNGLCFSQKENAE</sequence>
<comment type="caution">
    <text evidence="2">The sequence shown here is derived from an EMBL/GenBank/DDBJ whole genome shotgun (WGS) entry which is preliminary data.</text>
</comment>
<keyword evidence="1" id="KW-0732">Signal</keyword>